<protein>
    <submittedName>
        <fullName evidence="1">Uncharacterized protein</fullName>
    </submittedName>
</protein>
<gene>
    <name evidence="1" type="ORF">CTOB1V02_LOCUS3972</name>
</gene>
<name>A0A7R8ZNQ7_9CRUS</name>
<dbReference type="GO" id="GO:0051879">
    <property type="term" value="F:Hsp90 protein binding"/>
    <property type="evidence" value="ECO:0007669"/>
    <property type="project" value="TreeGrafter"/>
</dbReference>
<evidence type="ECO:0000313" key="1">
    <source>
        <dbReference type="EMBL" id="CAD7226046.1"/>
    </source>
</evidence>
<dbReference type="InterPro" id="IPR019399">
    <property type="entry name" value="Parkin_co-regulated_protein"/>
</dbReference>
<dbReference type="PANTHER" id="PTHR21207:SF2">
    <property type="entry name" value="PARKIN COREGULATED GENE PROTEIN"/>
    <property type="match status" value="1"/>
</dbReference>
<dbReference type="EMBL" id="OB660729">
    <property type="protein sequence ID" value="CAD7226046.1"/>
    <property type="molecule type" value="Genomic_DNA"/>
</dbReference>
<dbReference type="PANTHER" id="PTHR21207">
    <property type="entry name" value="PARKIN COREGULATED GENE PROTEIN PARK2 COREGULATED"/>
    <property type="match status" value="1"/>
</dbReference>
<proteinExistence type="predicted"/>
<dbReference type="OrthoDB" id="5954824at2759"/>
<dbReference type="AlphaFoldDB" id="A0A7R8ZNQ7"/>
<accession>A0A7R8ZNQ7</accession>
<reference evidence="1" key="1">
    <citation type="submission" date="2020-11" db="EMBL/GenBank/DDBJ databases">
        <authorList>
            <person name="Tran Van P."/>
        </authorList>
    </citation>
    <scope>NUCLEOTIDE SEQUENCE</scope>
</reference>
<dbReference type="Pfam" id="PF10274">
    <property type="entry name" value="ParcG"/>
    <property type="match status" value="1"/>
</dbReference>
<sequence length="112" mass="12785">MLYISHRGLRALDTRNPRIIVTTLKIIQQLATSTIEVGQALVPYYRHILPTLNIFINKNKNIYDAIDYAQDESANLGDLIWSTLETLERTGGPLAFINIKYVIPIYESGMLY</sequence>
<dbReference type="GO" id="GO:0030544">
    <property type="term" value="F:Hsp70 protein binding"/>
    <property type="evidence" value="ECO:0007669"/>
    <property type="project" value="TreeGrafter"/>
</dbReference>
<organism evidence="1">
    <name type="scientific">Cyprideis torosa</name>
    <dbReference type="NCBI Taxonomy" id="163714"/>
    <lineage>
        <taxon>Eukaryota</taxon>
        <taxon>Metazoa</taxon>
        <taxon>Ecdysozoa</taxon>
        <taxon>Arthropoda</taxon>
        <taxon>Crustacea</taxon>
        <taxon>Oligostraca</taxon>
        <taxon>Ostracoda</taxon>
        <taxon>Podocopa</taxon>
        <taxon>Podocopida</taxon>
        <taxon>Cytherocopina</taxon>
        <taxon>Cytheroidea</taxon>
        <taxon>Cytherideidae</taxon>
        <taxon>Cyprideis</taxon>
    </lineage>
</organism>